<feature type="non-terminal residue" evidence="3">
    <location>
        <position position="206"/>
    </location>
</feature>
<dbReference type="InterPro" id="IPR013783">
    <property type="entry name" value="Ig-like_fold"/>
</dbReference>
<evidence type="ECO:0000313" key="2">
    <source>
        <dbReference type="Proteomes" id="UP000694843"/>
    </source>
</evidence>
<evidence type="ECO:0000256" key="1">
    <source>
        <dbReference type="SAM" id="MobiDB-lite"/>
    </source>
</evidence>
<feature type="region of interest" description="Disordered" evidence="1">
    <location>
        <begin position="178"/>
        <end position="206"/>
    </location>
</feature>
<protein>
    <submittedName>
        <fullName evidence="3">Uncharacterized protein LOC125178565</fullName>
    </submittedName>
</protein>
<name>A0A979FR29_HYAAZ</name>
<dbReference type="KEGG" id="hazt:125178565"/>
<feature type="compositionally biased region" description="Low complexity" evidence="1">
    <location>
        <begin position="178"/>
        <end position="187"/>
    </location>
</feature>
<sequence>EPYASEWSSSSLHSFYSNEHLHADDVDPMPDLEKGWGMPSPPCCGSVVPYAHTRQAPPFTRVITGPTVDVWQPKQKDMDVVAPGRIADLTAWVNSSTGNVVLEWTAVGSDRDWGRAHHYVAAVTSSKAQAANACTGKQLKGLPHPAPAGEREEAAVDLRVNDKKTLFVCMRAVDASGNSGAPSNAAPVWLPRPPATDRVTLRDQRL</sequence>
<gene>
    <name evidence="3" type="primary">LOC125178565</name>
</gene>
<dbReference type="AlphaFoldDB" id="A0A979FR29"/>
<feature type="non-terminal residue" evidence="3">
    <location>
        <position position="1"/>
    </location>
</feature>
<dbReference type="RefSeq" id="XP_047738584.1">
    <property type="nucleotide sequence ID" value="XM_047882628.1"/>
</dbReference>
<organism evidence="2 3">
    <name type="scientific">Hyalella azteca</name>
    <name type="common">Amphipod</name>
    <dbReference type="NCBI Taxonomy" id="294128"/>
    <lineage>
        <taxon>Eukaryota</taxon>
        <taxon>Metazoa</taxon>
        <taxon>Ecdysozoa</taxon>
        <taxon>Arthropoda</taxon>
        <taxon>Crustacea</taxon>
        <taxon>Multicrustacea</taxon>
        <taxon>Malacostraca</taxon>
        <taxon>Eumalacostraca</taxon>
        <taxon>Peracarida</taxon>
        <taxon>Amphipoda</taxon>
        <taxon>Senticaudata</taxon>
        <taxon>Talitrida</taxon>
        <taxon>Talitroidea</taxon>
        <taxon>Hyalellidae</taxon>
        <taxon>Hyalella</taxon>
    </lineage>
</organism>
<proteinExistence type="predicted"/>
<dbReference type="Gene3D" id="2.60.40.10">
    <property type="entry name" value="Immunoglobulins"/>
    <property type="match status" value="1"/>
</dbReference>
<dbReference type="OrthoDB" id="10389228at2759"/>
<dbReference type="Proteomes" id="UP000694843">
    <property type="component" value="Unplaced"/>
</dbReference>
<accession>A0A979FR29</accession>
<dbReference type="GeneID" id="125178565"/>
<evidence type="ECO:0000313" key="3">
    <source>
        <dbReference type="RefSeq" id="XP_047738584.1"/>
    </source>
</evidence>
<keyword evidence="2" id="KW-1185">Reference proteome</keyword>
<reference evidence="3" key="1">
    <citation type="submission" date="2025-08" db="UniProtKB">
        <authorList>
            <consortium name="RefSeq"/>
        </authorList>
    </citation>
    <scope>IDENTIFICATION</scope>
    <source>
        <tissue evidence="3">Whole organism</tissue>
    </source>
</reference>